<reference evidence="2" key="1">
    <citation type="submission" date="2020-05" db="EMBL/GenBank/DDBJ databases">
        <authorList>
            <person name="Chiriac C."/>
            <person name="Salcher M."/>
            <person name="Ghai R."/>
            <person name="Kavagutti S V."/>
        </authorList>
    </citation>
    <scope>NUCLEOTIDE SEQUENCE</scope>
</reference>
<dbReference type="InterPro" id="IPR029044">
    <property type="entry name" value="Nucleotide-diphossugar_trans"/>
</dbReference>
<organism evidence="2">
    <name type="scientific">freshwater metagenome</name>
    <dbReference type="NCBI Taxonomy" id="449393"/>
    <lineage>
        <taxon>unclassified sequences</taxon>
        <taxon>metagenomes</taxon>
        <taxon>ecological metagenomes</taxon>
    </lineage>
</organism>
<proteinExistence type="predicted"/>
<evidence type="ECO:0000313" key="2">
    <source>
        <dbReference type="EMBL" id="CAB4709915.1"/>
    </source>
</evidence>
<dbReference type="PANTHER" id="PTHR22916">
    <property type="entry name" value="GLYCOSYLTRANSFERASE"/>
    <property type="match status" value="1"/>
</dbReference>
<dbReference type="Gene3D" id="3.90.550.10">
    <property type="entry name" value="Spore Coat Polysaccharide Biosynthesis Protein SpsA, Chain A"/>
    <property type="match status" value="1"/>
</dbReference>
<dbReference type="SUPFAM" id="SSF53448">
    <property type="entry name" value="Nucleotide-diphospho-sugar transferases"/>
    <property type="match status" value="1"/>
</dbReference>
<evidence type="ECO:0000259" key="1">
    <source>
        <dbReference type="Pfam" id="PF00535"/>
    </source>
</evidence>
<feature type="domain" description="Glycosyltransferase 2-like" evidence="1">
    <location>
        <begin position="37"/>
        <end position="163"/>
    </location>
</feature>
<accession>A0A6J6QLP0</accession>
<dbReference type="CDD" id="cd00761">
    <property type="entry name" value="Glyco_tranf_GTA_type"/>
    <property type="match status" value="1"/>
</dbReference>
<sequence length="247" mass="28649">MLESDGSRRFVAHVERRVARGNLSGWIYVTTFPDIAVIVPAHNEELYVERALRSLVHQSLADDMYEIILVDDGSEDATARIAEKFVPQVRLLTNETCLGLPASINRGIQEANARYVVRVDADDYVHPDFLRILHLFLDLNPHMSAIACDYFKVNADEEHVSREAVDTSPIGCGIMFRKERLVEIGLYDESFLMAEDLDLRLRFERKWPIHRVELPLYRYRFHGENMTSDREDYDGYIERAMRKNADE</sequence>
<protein>
    <submittedName>
        <fullName evidence="2">Unannotated protein</fullName>
    </submittedName>
</protein>
<dbReference type="AlphaFoldDB" id="A0A6J6QLP0"/>
<dbReference type="GO" id="GO:0016758">
    <property type="term" value="F:hexosyltransferase activity"/>
    <property type="evidence" value="ECO:0007669"/>
    <property type="project" value="UniProtKB-ARBA"/>
</dbReference>
<dbReference type="InterPro" id="IPR001173">
    <property type="entry name" value="Glyco_trans_2-like"/>
</dbReference>
<dbReference type="Pfam" id="PF00535">
    <property type="entry name" value="Glycos_transf_2"/>
    <property type="match status" value="1"/>
</dbReference>
<dbReference type="PANTHER" id="PTHR22916:SF3">
    <property type="entry name" value="UDP-GLCNAC:BETAGAL BETA-1,3-N-ACETYLGLUCOSAMINYLTRANSFERASE-LIKE PROTEIN 1"/>
    <property type="match status" value="1"/>
</dbReference>
<dbReference type="EMBL" id="CAEZXP010000010">
    <property type="protein sequence ID" value="CAB4709915.1"/>
    <property type="molecule type" value="Genomic_DNA"/>
</dbReference>
<gene>
    <name evidence="2" type="ORF">UFOPK2399_01930</name>
</gene>
<name>A0A6J6QLP0_9ZZZZ</name>